<dbReference type="EMBL" id="KQ250763">
    <property type="protein sequence ID" value="KNC70575.1"/>
    <property type="molecule type" value="Genomic_DNA"/>
</dbReference>
<keyword evidence="2" id="KW-1185">Reference proteome</keyword>
<dbReference type="RefSeq" id="XP_014144477.1">
    <property type="nucleotide sequence ID" value="XM_014289002.1"/>
</dbReference>
<sequence>MAGLCSKDAVVLLVDVCRRMEMMVDDPLHPSEKFSALVRAQLMASLMVQQRICYRAQDFIGLVVFGSDYSENSLMNAE</sequence>
<dbReference type="Proteomes" id="UP000054560">
    <property type="component" value="Unassembled WGS sequence"/>
</dbReference>
<evidence type="ECO:0000313" key="1">
    <source>
        <dbReference type="EMBL" id="KNC70575.1"/>
    </source>
</evidence>
<dbReference type="Gene3D" id="3.40.50.410">
    <property type="entry name" value="von Willebrand factor, type A domain"/>
    <property type="match status" value="1"/>
</dbReference>
<dbReference type="GeneID" id="25917399"/>
<dbReference type="OrthoDB" id="30826at2759"/>
<accession>A0A0L0F1J2</accession>
<feature type="non-terminal residue" evidence="1">
    <location>
        <position position="78"/>
    </location>
</feature>
<dbReference type="InterPro" id="IPR036465">
    <property type="entry name" value="vWFA_dom_sf"/>
</dbReference>
<dbReference type="AlphaFoldDB" id="A0A0L0F1J2"/>
<reference evidence="1 2" key="1">
    <citation type="submission" date="2011-02" db="EMBL/GenBank/DDBJ databases">
        <title>The Genome Sequence of Sphaeroforma arctica JP610.</title>
        <authorList>
            <consortium name="The Broad Institute Genome Sequencing Platform"/>
            <person name="Russ C."/>
            <person name="Cuomo C."/>
            <person name="Young S.K."/>
            <person name="Zeng Q."/>
            <person name="Gargeya S."/>
            <person name="Alvarado L."/>
            <person name="Berlin A."/>
            <person name="Chapman S.B."/>
            <person name="Chen Z."/>
            <person name="Freedman E."/>
            <person name="Gellesch M."/>
            <person name="Goldberg J."/>
            <person name="Griggs A."/>
            <person name="Gujja S."/>
            <person name="Heilman E."/>
            <person name="Heiman D."/>
            <person name="Howarth C."/>
            <person name="Mehta T."/>
            <person name="Neiman D."/>
            <person name="Pearson M."/>
            <person name="Roberts A."/>
            <person name="Saif S."/>
            <person name="Shea T."/>
            <person name="Shenoy N."/>
            <person name="Sisk P."/>
            <person name="Stolte C."/>
            <person name="Sykes S."/>
            <person name="White J."/>
            <person name="Yandava C."/>
            <person name="Burger G."/>
            <person name="Gray M.W."/>
            <person name="Holland P.W.H."/>
            <person name="King N."/>
            <person name="Lang F.B.F."/>
            <person name="Roger A.J."/>
            <person name="Ruiz-Trillo I."/>
            <person name="Haas B."/>
            <person name="Nusbaum C."/>
            <person name="Birren B."/>
        </authorList>
    </citation>
    <scope>NUCLEOTIDE SEQUENCE [LARGE SCALE GENOMIC DNA]</scope>
    <source>
        <strain evidence="1 2">JP610</strain>
    </source>
</reference>
<organism evidence="1 2">
    <name type="scientific">Sphaeroforma arctica JP610</name>
    <dbReference type="NCBI Taxonomy" id="667725"/>
    <lineage>
        <taxon>Eukaryota</taxon>
        <taxon>Ichthyosporea</taxon>
        <taxon>Ichthyophonida</taxon>
        <taxon>Sphaeroforma</taxon>
    </lineage>
</organism>
<dbReference type="SUPFAM" id="SSF53300">
    <property type="entry name" value="vWA-like"/>
    <property type="match status" value="1"/>
</dbReference>
<name>A0A0L0F1J2_9EUKA</name>
<protein>
    <recommendedName>
        <fullName evidence="3">Ku70/Ku80 N-terminal alpha/beta domain-containing protein</fullName>
    </recommendedName>
</protein>
<evidence type="ECO:0000313" key="2">
    <source>
        <dbReference type="Proteomes" id="UP000054560"/>
    </source>
</evidence>
<gene>
    <name evidence="1" type="ORF">SARC_16895</name>
</gene>
<evidence type="ECO:0008006" key="3">
    <source>
        <dbReference type="Google" id="ProtNLM"/>
    </source>
</evidence>
<proteinExistence type="predicted"/>